<reference evidence="1" key="1">
    <citation type="journal article" date="2020" name="Nature">
        <title>Giant virus diversity and host interactions through global metagenomics.</title>
        <authorList>
            <person name="Schulz F."/>
            <person name="Roux S."/>
            <person name="Paez-Espino D."/>
            <person name="Jungbluth S."/>
            <person name="Walsh D.A."/>
            <person name="Denef V.J."/>
            <person name="McMahon K.D."/>
            <person name="Konstantinidis K.T."/>
            <person name="Eloe-Fadrosh E.A."/>
            <person name="Kyrpides N.C."/>
            <person name="Woyke T."/>
        </authorList>
    </citation>
    <scope>NUCLEOTIDE SEQUENCE</scope>
    <source>
        <strain evidence="1">GVMAG-M-3300023184-167</strain>
    </source>
</reference>
<organism evidence="1">
    <name type="scientific">viral metagenome</name>
    <dbReference type="NCBI Taxonomy" id="1070528"/>
    <lineage>
        <taxon>unclassified sequences</taxon>
        <taxon>metagenomes</taxon>
        <taxon>organismal metagenomes</taxon>
    </lineage>
</organism>
<sequence>MQVKQFVIDESGEENFAPYNERCTKKLVWFSLQLAKSIFNPNLVGACLHCAYAFCYEDLEFFFHLFTAKTVEELSFIENSNFKMFARVKNLSDKENPLIERGSNFLDIILNSFAIKDKLSKQSFRGIDLSPDKSICYLEQLFIEHNINDDSHKRMLFMAQVILNKIGKNTNELCKLLLDYVKILQIDNPEKFKEICNLTNILLLGGFEVGAPITPAIINAYLSYCEIFEKKNHVETYLRTMPNRFDETRLKKVLGEKLENENIFHFFNFLTNNPNDESAIVPEFVEMANTQPESISIENPIEINENSKMYPQHVINKTPTIEMANTQPESISIENPIEINENSKMYPQHVINKTPTIEIVDNDNYRDKIIRDYLEACEISKTLCKNYCQLSFFNRTFNKRCIKRCPDIFSLVEMVSLVEMGQHSDEYNSIYQEMLQHKSDVTTWIIERSYQASSQDLIIMKEIFDNIKTRMEIIRDNNLYDNLVKSHKRTKKRWWPFGGKRMKTKRKKMKNTRKRIRKT</sequence>
<proteinExistence type="predicted"/>
<name>A0A6C0HT23_9ZZZZ</name>
<accession>A0A6C0HT23</accession>
<evidence type="ECO:0000313" key="1">
    <source>
        <dbReference type="EMBL" id="QHT83285.1"/>
    </source>
</evidence>
<protein>
    <submittedName>
        <fullName evidence="1">Uncharacterized protein</fullName>
    </submittedName>
</protein>
<dbReference type="AlphaFoldDB" id="A0A6C0HT23"/>
<dbReference type="EMBL" id="MN740007">
    <property type="protein sequence ID" value="QHT83285.1"/>
    <property type="molecule type" value="Genomic_DNA"/>
</dbReference>